<accession>A0A6L8VMQ5</accession>
<reference evidence="2 3" key="1">
    <citation type="submission" date="2020-01" db="EMBL/GenBank/DDBJ databases">
        <title>Frigidibacter albus SP32T (=CGMCC 1.13995T).</title>
        <authorList>
            <person name="Liao X."/>
        </authorList>
    </citation>
    <scope>NUCLEOTIDE SEQUENCE [LARGE SCALE GENOMIC DNA]</scope>
    <source>
        <strain evidence="2 3">SP32</strain>
    </source>
</reference>
<dbReference type="Proteomes" id="UP000477083">
    <property type="component" value="Unassembled WGS sequence"/>
</dbReference>
<sequence length="75" mass="7632">MARKRNTSSKEKPATALVATPAAAPVTPGQVSSGAPLAEWPAAPHPSLIALVRLLARQAAQAEVAAQIAAQLPED</sequence>
<name>A0A6L8VMQ5_9RHOB</name>
<dbReference type="AlphaFoldDB" id="A0A6L8VMQ5"/>
<comment type="caution">
    <text evidence="2">The sequence shown here is derived from an EMBL/GenBank/DDBJ whole genome shotgun (WGS) entry which is preliminary data.</text>
</comment>
<dbReference type="RefSeq" id="WP_161348715.1">
    <property type="nucleotide sequence ID" value="NZ_BMGW01000005.1"/>
</dbReference>
<evidence type="ECO:0000256" key="1">
    <source>
        <dbReference type="SAM" id="MobiDB-lite"/>
    </source>
</evidence>
<proteinExistence type="predicted"/>
<organism evidence="2 3">
    <name type="scientific">Frigidibacter albus</name>
    <dbReference type="NCBI Taxonomy" id="1465486"/>
    <lineage>
        <taxon>Bacteria</taxon>
        <taxon>Pseudomonadati</taxon>
        <taxon>Pseudomonadota</taxon>
        <taxon>Alphaproteobacteria</taxon>
        <taxon>Rhodobacterales</taxon>
        <taxon>Paracoccaceae</taxon>
        <taxon>Frigidibacter</taxon>
    </lineage>
</organism>
<keyword evidence="3" id="KW-1185">Reference proteome</keyword>
<protein>
    <submittedName>
        <fullName evidence="2">Uncharacterized protein</fullName>
    </submittedName>
</protein>
<evidence type="ECO:0000313" key="2">
    <source>
        <dbReference type="EMBL" id="MZQ91334.1"/>
    </source>
</evidence>
<evidence type="ECO:0000313" key="3">
    <source>
        <dbReference type="Proteomes" id="UP000477083"/>
    </source>
</evidence>
<dbReference type="EMBL" id="WWNR01000029">
    <property type="protein sequence ID" value="MZQ91334.1"/>
    <property type="molecule type" value="Genomic_DNA"/>
</dbReference>
<gene>
    <name evidence="2" type="ORF">GS660_19815</name>
</gene>
<feature type="region of interest" description="Disordered" evidence="1">
    <location>
        <begin position="1"/>
        <end position="20"/>
    </location>
</feature>